<dbReference type="Pfam" id="PF08238">
    <property type="entry name" value="Sel1"/>
    <property type="match status" value="4"/>
</dbReference>
<dbReference type="PANTHER" id="PTHR43628">
    <property type="entry name" value="ACTIVATOR OF C KINASE PROTEIN 1-RELATED"/>
    <property type="match status" value="1"/>
</dbReference>
<protein>
    <submittedName>
        <fullName evidence="2">Sel1 repeat-containing protein</fullName>
    </submittedName>
</protein>
<dbReference type="EMBL" id="FTMN01000006">
    <property type="protein sequence ID" value="SIQ57759.1"/>
    <property type="molecule type" value="Genomic_DNA"/>
</dbReference>
<evidence type="ECO:0000313" key="3">
    <source>
        <dbReference type="Proteomes" id="UP000186895"/>
    </source>
</evidence>
<evidence type="ECO:0000256" key="1">
    <source>
        <dbReference type="SAM" id="SignalP"/>
    </source>
</evidence>
<dbReference type="InterPro" id="IPR011990">
    <property type="entry name" value="TPR-like_helical_dom_sf"/>
</dbReference>
<accession>A0A1N6TWU7</accession>
<organism evidence="2 3">
    <name type="scientific">Marinobacterium stanieri</name>
    <dbReference type="NCBI Taxonomy" id="49186"/>
    <lineage>
        <taxon>Bacteria</taxon>
        <taxon>Pseudomonadati</taxon>
        <taxon>Pseudomonadota</taxon>
        <taxon>Gammaproteobacteria</taxon>
        <taxon>Oceanospirillales</taxon>
        <taxon>Oceanospirillaceae</taxon>
        <taxon>Marinobacterium</taxon>
    </lineage>
</organism>
<dbReference type="STRING" id="49186.SAMN05421647_10669"/>
<dbReference type="InterPro" id="IPR006597">
    <property type="entry name" value="Sel1-like"/>
</dbReference>
<dbReference type="AlphaFoldDB" id="A0A1N6TWU7"/>
<sequence>MISKKYLLIFFLLSTFSISSLAFTEAKLENAKELYYAGETKKSKEIISSILGCCDGEEYYYLALISEINGDEHQSFSNYKQAAENGFPPAMPPLSRSYRLGLGVKVNIIKSIDWERKSKKIERHRGVDISFIDSKNNAPIDILEKWKKKAKEGDAYAHYRLAKIYDEGLLENQNLLLAFNHYQKASELGNVEAKLMTGYFYCKGITQNKNKDKANKILSSIQKDFICK</sequence>
<keyword evidence="3" id="KW-1185">Reference proteome</keyword>
<dbReference type="PANTHER" id="PTHR43628:SF1">
    <property type="entry name" value="CHITIN SYNTHASE REGULATORY FACTOR 2-RELATED"/>
    <property type="match status" value="1"/>
</dbReference>
<dbReference type="Proteomes" id="UP000186895">
    <property type="component" value="Unassembled WGS sequence"/>
</dbReference>
<proteinExistence type="predicted"/>
<feature type="signal peptide" evidence="1">
    <location>
        <begin position="1"/>
        <end position="22"/>
    </location>
</feature>
<reference evidence="2 3" key="1">
    <citation type="submission" date="2017-01" db="EMBL/GenBank/DDBJ databases">
        <authorList>
            <person name="Mah S.A."/>
            <person name="Swanson W.J."/>
            <person name="Moy G.W."/>
            <person name="Vacquier V.D."/>
        </authorList>
    </citation>
    <scope>NUCLEOTIDE SEQUENCE [LARGE SCALE GENOMIC DNA]</scope>
    <source>
        <strain evidence="2 3">DSM 7027</strain>
    </source>
</reference>
<dbReference type="Gene3D" id="1.25.40.10">
    <property type="entry name" value="Tetratricopeptide repeat domain"/>
    <property type="match status" value="1"/>
</dbReference>
<dbReference type="RefSeq" id="WP_076463255.1">
    <property type="nucleotide sequence ID" value="NZ_FTMN01000006.1"/>
</dbReference>
<feature type="chain" id="PRO_5012184697" evidence="1">
    <location>
        <begin position="23"/>
        <end position="228"/>
    </location>
</feature>
<name>A0A1N6TWU7_9GAMM</name>
<dbReference type="InterPro" id="IPR052945">
    <property type="entry name" value="Mitotic_Regulator"/>
</dbReference>
<keyword evidence="1" id="KW-0732">Signal</keyword>
<gene>
    <name evidence="2" type="ORF">SAMN05421647_10669</name>
</gene>
<evidence type="ECO:0000313" key="2">
    <source>
        <dbReference type="EMBL" id="SIQ57759.1"/>
    </source>
</evidence>
<dbReference type="SMART" id="SM00671">
    <property type="entry name" value="SEL1"/>
    <property type="match status" value="2"/>
</dbReference>
<dbReference type="SUPFAM" id="SSF81901">
    <property type="entry name" value="HCP-like"/>
    <property type="match status" value="1"/>
</dbReference>